<reference evidence="1" key="1">
    <citation type="submission" date="2019-02" db="EMBL/GenBank/DDBJ databases">
        <authorList>
            <person name="Gruber-Vodicka R. H."/>
            <person name="Seah K. B. B."/>
        </authorList>
    </citation>
    <scope>NUCLEOTIDE SEQUENCE</scope>
    <source>
        <strain evidence="2">BECK_BY19</strain>
        <strain evidence="1">BECK_BY8</strain>
    </source>
</reference>
<organism evidence="1">
    <name type="scientific">Candidatus Kentrum sp. UNK</name>
    <dbReference type="NCBI Taxonomy" id="2126344"/>
    <lineage>
        <taxon>Bacteria</taxon>
        <taxon>Pseudomonadati</taxon>
        <taxon>Pseudomonadota</taxon>
        <taxon>Gammaproteobacteria</taxon>
        <taxon>Candidatus Kentrum</taxon>
    </lineage>
</organism>
<gene>
    <name evidence="1" type="ORF">BECKUNK1418G_GA0071005_100246</name>
    <name evidence="2" type="ORF">BECKUNK1418H_GA0071006_100146</name>
</gene>
<dbReference type="AlphaFoldDB" id="A0A450ZWP9"/>
<dbReference type="EMBL" id="CAADFZ010000002">
    <property type="protein sequence ID" value="VFK58205.1"/>
    <property type="molecule type" value="Genomic_DNA"/>
</dbReference>
<dbReference type="EMBL" id="CAADGD010000001">
    <property type="protein sequence ID" value="VFK68312.1"/>
    <property type="molecule type" value="Genomic_DNA"/>
</dbReference>
<evidence type="ECO:0000313" key="2">
    <source>
        <dbReference type="EMBL" id="VFK68312.1"/>
    </source>
</evidence>
<protein>
    <recommendedName>
        <fullName evidence="3">Mu-like prophage I protein</fullName>
    </recommendedName>
</protein>
<sequence length="319" mass="34385">MTKALEIFKTGTHVGVNGIPTSFTREDVRGIQEIYDPNLLAAPLVIGHPASDDPAHGWVDALHMEGDSLYATPRSVSDALREGVRQERYLYISISLFFPNQAGNPTPGRYYLRHVGFLGARSPAVTGMAKAEFSLGGGSLCCPPLLISPTCKECFTMSPEQITKAAKALNARAAQLEAKEKALEAKQLQFASQTYDGFTKKLVEEGKLRNDEKPRVDALFGVLAKEEPLQFASPDGDLSKSPTGILQELLEQRPPLADFGEYSAPDVAVTMLPAATREFAGADKADLALHKQILAFQNANEGMSYTTALETVIASSALG</sequence>
<evidence type="ECO:0008006" key="3">
    <source>
        <dbReference type="Google" id="ProtNLM"/>
    </source>
</evidence>
<proteinExistence type="predicted"/>
<name>A0A450ZWP9_9GAMM</name>
<evidence type="ECO:0000313" key="1">
    <source>
        <dbReference type="EMBL" id="VFK58205.1"/>
    </source>
</evidence>
<accession>A0A450ZWP9</accession>